<dbReference type="EMBL" id="GBXM01075882">
    <property type="protein sequence ID" value="JAH32695.1"/>
    <property type="molecule type" value="Transcribed_RNA"/>
</dbReference>
<reference evidence="1" key="1">
    <citation type="submission" date="2014-11" db="EMBL/GenBank/DDBJ databases">
        <authorList>
            <person name="Amaro Gonzalez C."/>
        </authorList>
    </citation>
    <scope>NUCLEOTIDE SEQUENCE</scope>
</reference>
<evidence type="ECO:0000313" key="1">
    <source>
        <dbReference type="EMBL" id="JAH32695.1"/>
    </source>
</evidence>
<proteinExistence type="predicted"/>
<protein>
    <submittedName>
        <fullName evidence="1">Uncharacterized protein</fullName>
    </submittedName>
</protein>
<accession>A0A0E9RWA3</accession>
<dbReference type="AlphaFoldDB" id="A0A0E9RWA3"/>
<organism evidence="1">
    <name type="scientific">Anguilla anguilla</name>
    <name type="common">European freshwater eel</name>
    <name type="synonym">Muraena anguilla</name>
    <dbReference type="NCBI Taxonomy" id="7936"/>
    <lineage>
        <taxon>Eukaryota</taxon>
        <taxon>Metazoa</taxon>
        <taxon>Chordata</taxon>
        <taxon>Craniata</taxon>
        <taxon>Vertebrata</taxon>
        <taxon>Euteleostomi</taxon>
        <taxon>Actinopterygii</taxon>
        <taxon>Neopterygii</taxon>
        <taxon>Teleostei</taxon>
        <taxon>Anguilliformes</taxon>
        <taxon>Anguillidae</taxon>
        <taxon>Anguilla</taxon>
    </lineage>
</organism>
<reference evidence="1" key="2">
    <citation type="journal article" date="2015" name="Fish Shellfish Immunol.">
        <title>Early steps in the European eel (Anguilla anguilla)-Vibrio vulnificus interaction in the gills: Role of the RtxA13 toxin.</title>
        <authorList>
            <person name="Callol A."/>
            <person name="Pajuelo D."/>
            <person name="Ebbesson L."/>
            <person name="Teles M."/>
            <person name="MacKenzie S."/>
            <person name="Amaro C."/>
        </authorList>
    </citation>
    <scope>NUCLEOTIDE SEQUENCE</scope>
</reference>
<name>A0A0E9RWA3_ANGAN</name>
<sequence>MVPNPKAAGVGVGVDFAESLSLLCWRAELWPGIRGTEVLRGVTRSLAPGVELHVSDKPAV</sequence>